<dbReference type="Pfam" id="PF20922">
    <property type="entry name" value="Anamorsin_N"/>
    <property type="match status" value="1"/>
</dbReference>
<evidence type="ECO:0000256" key="7">
    <source>
        <dbReference type="ARBA" id="ARBA00023004"/>
    </source>
</evidence>
<keyword evidence="9 10" id="KW-0496">Mitochondrion</keyword>
<feature type="binding site" evidence="10">
    <location>
        <position position="236"/>
    </location>
    <ligand>
        <name>[4Fe-4S] cluster</name>
        <dbReference type="ChEBI" id="CHEBI:49883"/>
    </ligand>
</feature>
<organism evidence="13">
    <name type="scientific">Corethrella appendiculata</name>
    <dbReference type="NCBI Taxonomy" id="1370023"/>
    <lineage>
        <taxon>Eukaryota</taxon>
        <taxon>Metazoa</taxon>
        <taxon>Ecdysozoa</taxon>
        <taxon>Arthropoda</taxon>
        <taxon>Hexapoda</taxon>
        <taxon>Insecta</taxon>
        <taxon>Pterygota</taxon>
        <taxon>Neoptera</taxon>
        <taxon>Endopterygota</taxon>
        <taxon>Diptera</taxon>
        <taxon>Nematocera</taxon>
        <taxon>Culicoidea</taxon>
        <taxon>Chaoboridae</taxon>
        <taxon>Corethrella</taxon>
    </lineage>
</organism>
<comment type="domain">
    <text evidence="10">The N-terminal domain has structural similarity with S-adenosyl-L-methionine-dependent methyltransferases, but does not bind S-adenosyl-L-methionine. It is required for correct assembly of the 2 Fe-S clusters.</text>
</comment>
<feature type="domain" description="Anamorsin N-terminal" evidence="12">
    <location>
        <begin position="8"/>
        <end position="114"/>
    </location>
</feature>
<keyword evidence="7 10" id="KW-0408">Iron</keyword>
<evidence type="ECO:0000259" key="11">
    <source>
        <dbReference type="Pfam" id="PF05093"/>
    </source>
</evidence>
<sequence length="261" mass="29361">MNFIKEKDQILFLWSGEVNENIEKTVNEIKTVQNVTVNVENIERLQLASYPTSQFDTILLLFSSDYNYNQEFLTHLLKLLKPRGKFIFKNESNSPEINRSNLLLSGFVNINLLENNHFLGEKPNYEIGSAAKLSFGKQAENKEKIAAVWKLNVDDDEEQIDADELLDEEDKVRPSEESLRVCGTTGKRKACKDCSCGLAEELAGENQSKNQPLKTENAKSSCGSCYLGDAFRCASCPYLGMPAFKPGEKVQLSDVQMKADI</sequence>
<dbReference type="GO" id="GO:0005758">
    <property type="term" value="C:mitochondrial intermembrane space"/>
    <property type="evidence" value="ECO:0007669"/>
    <property type="project" value="UniProtKB-SubCell"/>
</dbReference>
<feature type="binding site" evidence="10">
    <location>
        <position position="225"/>
    </location>
    <ligand>
        <name>[4Fe-4S] cluster</name>
        <dbReference type="ChEBI" id="CHEBI:49883"/>
    </ligand>
</feature>
<feature type="binding site" evidence="10">
    <location>
        <position position="222"/>
    </location>
    <ligand>
        <name>[4Fe-4S] cluster</name>
        <dbReference type="ChEBI" id="CHEBI:49883"/>
    </ligand>
</feature>
<keyword evidence="8 10" id="KW-0411">Iron-sulfur</keyword>
<evidence type="ECO:0000256" key="2">
    <source>
        <dbReference type="ARBA" id="ARBA00008169"/>
    </source>
</evidence>
<dbReference type="Gene3D" id="3.40.50.150">
    <property type="entry name" value="Vaccinia Virus protein VP39"/>
    <property type="match status" value="1"/>
</dbReference>
<dbReference type="GO" id="GO:0051537">
    <property type="term" value="F:2 iron, 2 sulfur cluster binding"/>
    <property type="evidence" value="ECO:0007669"/>
    <property type="project" value="UniProtKB-UniRule"/>
</dbReference>
<dbReference type="GO" id="GO:0051539">
    <property type="term" value="F:4 iron, 4 sulfur cluster binding"/>
    <property type="evidence" value="ECO:0007669"/>
    <property type="project" value="UniProtKB-KW"/>
</dbReference>
<evidence type="ECO:0000259" key="12">
    <source>
        <dbReference type="Pfam" id="PF20922"/>
    </source>
</evidence>
<comment type="cofactor">
    <cofactor evidence="10">
        <name>[2Fe-2S] cluster</name>
        <dbReference type="ChEBI" id="CHEBI:190135"/>
    </cofactor>
</comment>
<name>U5EZP7_9DIPT</name>
<comment type="domain">
    <text evidence="10">The C-terminal domain binds 2 Fe-S clusters but is otherwise mostly in an intrinsically disordered conformation.</text>
</comment>
<comment type="subunit">
    <text evidence="10">Monomer.</text>
</comment>
<dbReference type="GO" id="GO:0016226">
    <property type="term" value="P:iron-sulfur cluster assembly"/>
    <property type="evidence" value="ECO:0007669"/>
    <property type="project" value="UniProtKB-UniRule"/>
</dbReference>
<feature type="binding site" evidence="10">
    <location>
        <position position="196"/>
    </location>
    <ligand>
        <name>[2Fe-2S] cluster</name>
        <dbReference type="ChEBI" id="CHEBI:190135"/>
    </ligand>
</feature>
<dbReference type="PANTHER" id="PTHR13273">
    <property type="entry name" value="ANAMORSIN"/>
    <property type="match status" value="1"/>
</dbReference>
<keyword evidence="3 10" id="KW-0004">4Fe-4S</keyword>
<feature type="short sequence motif" description="Cx2C motif 2" evidence="10">
    <location>
        <begin position="233"/>
        <end position="236"/>
    </location>
</feature>
<evidence type="ECO:0000256" key="8">
    <source>
        <dbReference type="ARBA" id="ARBA00023014"/>
    </source>
</evidence>
<reference evidence="13" key="1">
    <citation type="journal article" date="2014" name="Insect Biochem. Mol. Biol.">
        <title>An insight into the sialome of the frog biting fly, Corethrella appendiculata.</title>
        <authorList>
            <person name="Ribeiro J.M.C."/>
            <person name="Chagas A.C."/>
            <person name="Pham V.M."/>
            <person name="Lounibos L.P."/>
            <person name="Calvo E."/>
        </authorList>
    </citation>
    <scope>NUCLEOTIDE SEQUENCE</scope>
    <source>
        <tissue evidence="13">Salivary glands</tissue>
    </source>
</reference>
<dbReference type="Pfam" id="PF05093">
    <property type="entry name" value="CIAPIN1"/>
    <property type="match status" value="2"/>
</dbReference>
<evidence type="ECO:0000256" key="10">
    <source>
        <dbReference type="HAMAP-Rule" id="MF_03115"/>
    </source>
</evidence>
<comment type="caution">
    <text evidence="10">Lacks conserved residue(s) required for the propagation of feature annotation.</text>
</comment>
<evidence type="ECO:0000256" key="5">
    <source>
        <dbReference type="ARBA" id="ARBA00022714"/>
    </source>
</evidence>
<keyword evidence="5 10" id="KW-0001">2Fe-2S</keyword>
<comment type="subcellular location">
    <subcellularLocation>
        <location evidence="10">Cytoplasm</location>
    </subcellularLocation>
    <subcellularLocation>
        <location evidence="10">Mitochondrion intermembrane space</location>
    </subcellularLocation>
</comment>
<feature type="short sequence motif" description="Cx2C motif 1" evidence="10">
    <location>
        <begin position="222"/>
        <end position="225"/>
    </location>
</feature>
<feature type="binding site" evidence="10">
    <location>
        <position position="194"/>
    </location>
    <ligand>
        <name>[2Fe-2S] cluster</name>
        <dbReference type="ChEBI" id="CHEBI:190135"/>
    </ligand>
</feature>
<feature type="region of interest" description="Fe-S binding site B" evidence="10">
    <location>
        <begin position="222"/>
        <end position="236"/>
    </location>
</feature>
<dbReference type="GO" id="GO:0009055">
    <property type="term" value="F:electron transfer activity"/>
    <property type="evidence" value="ECO:0007669"/>
    <property type="project" value="UniProtKB-UniRule"/>
</dbReference>
<dbReference type="PANTHER" id="PTHR13273:SF14">
    <property type="entry name" value="ANAMORSIN"/>
    <property type="match status" value="1"/>
</dbReference>
<keyword evidence="6 10" id="KW-0479">Metal-binding</keyword>
<dbReference type="InterPro" id="IPR007785">
    <property type="entry name" value="Anamorsin"/>
</dbReference>
<comment type="cofactor">
    <cofactor evidence="1 10">
        <name>[4Fe-4S] cluster</name>
        <dbReference type="ChEBI" id="CHEBI:49883"/>
    </cofactor>
</comment>
<protein>
    <recommendedName>
        <fullName evidence="10">Anamorsin homolog</fullName>
    </recommendedName>
    <alternativeName>
        <fullName evidence="10">Fe-S cluster assembly protein DRE2 homolog</fullName>
    </alternativeName>
</protein>
<feature type="binding site" evidence="10">
    <location>
        <position position="191"/>
    </location>
    <ligand>
        <name>[2Fe-2S] cluster</name>
        <dbReference type="ChEBI" id="CHEBI:190135"/>
    </ligand>
</feature>
<evidence type="ECO:0000256" key="9">
    <source>
        <dbReference type="ARBA" id="ARBA00023128"/>
    </source>
</evidence>
<feature type="domain" description="Anamorsin C-terminal" evidence="11">
    <location>
        <begin position="215"/>
        <end position="252"/>
    </location>
</feature>
<evidence type="ECO:0000256" key="1">
    <source>
        <dbReference type="ARBA" id="ARBA00001966"/>
    </source>
</evidence>
<dbReference type="GO" id="GO:0046872">
    <property type="term" value="F:metal ion binding"/>
    <property type="evidence" value="ECO:0007669"/>
    <property type="project" value="UniProtKB-KW"/>
</dbReference>
<dbReference type="AlphaFoldDB" id="U5EZP7"/>
<accession>U5EZP7</accession>
<evidence type="ECO:0000256" key="3">
    <source>
        <dbReference type="ARBA" id="ARBA00022485"/>
    </source>
</evidence>
<evidence type="ECO:0000256" key="6">
    <source>
        <dbReference type="ARBA" id="ARBA00022723"/>
    </source>
</evidence>
<dbReference type="InterPro" id="IPR029063">
    <property type="entry name" value="SAM-dependent_MTases_sf"/>
</dbReference>
<dbReference type="InterPro" id="IPR049011">
    <property type="entry name" value="Anamorsin_N_metazoan"/>
</dbReference>
<proteinExistence type="evidence at transcript level"/>
<evidence type="ECO:0000256" key="4">
    <source>
        <dbReference type="ARBA" id="ARBA00022490"/>
    </source>
</evidence>
<feature type="binding site" evidence="10">
    <location>
        <position position="182"/>
    </location>
    <ligand>
        <name>[2Fe-2S] cluster</name>
        <dbReference type="ChEBI" id="CHEBI:190135"/>
    </ligand>
</feature>
<feature type="binding site" evidence="10">
    <location>
        <position position="233"/>
    </location>
    <ligand>
        <name>[4Fe-4S] cluster</name>
        <dbReference type="ChEBI" id="CHEBI:49883"/>
    </ligand>
</feature>
<dbReference type="InterPro" id="IPR046408">
    <property type="entry name" value="CIAPIN1"/>
</dbReference>
<feature type="domain" description="Anamorsin C-terminal" evidence="11">
    <location>
        <begin position="184"/>
        <end position="213"/>
    </location>
</feature>
<keyword evidence="4 10" id="KW-0963">Cytoplasm</keyword>
<dbReference type="HAMAP" id="MF_03115">
    <property type="entry name" value="Anamorsin"/>
    <property type="match status" value="1"/>
</dbReference>
<comment type="domain">
    <text evidence="10">The twin Cx2C motifs are involved in the recognition by the mitochondrial MIA40-ERV1 disulfide relay system. The formation of 2 disulfide bonds in the Cx2C motifs through dithiol/disulfide exchange reactions effectively traps the protein in the mitochondrial intermembrane space.</text>
</comment>
<dbReference type="SUPFAM" id="SSF53335">
    <property type="entry name" value="S-adenosyl-L-methionine-dependent methyltransferases"/>
    <property type="match status" value="1"/>
</dbReference>
<dbReference type="EMBL" id="GANO01000396">
    <property type="protein sequence ID" value="JAB59475.1"/>
    <property type="molecule type" value="mRNA"/>
</dbReference>
<comment type="similarity">
    <text evidence="2 10">Belongs to the anamorsin family.</text>
</comment>
<comment type="function">
    <text evidence="10">Component of the cytosolic iron-sulfur (Fe-S) protein assembly (CIA) machinery. Required for the maturation of extramitochondrial Fe-S proteins. Part of an electron transfer chain functioning in an early step of cytosolic Fe-S biogenesis, facilitating the de novo assembly of a [4Fe-4S] cluster on the cytosolic Fe-S scaffold complex. Electrons are transferred from NADPH via a FAD- and FMN-containing diflavin oxidoreductase. Together with the diflavin oxidoreductase, also required for the assembly of the diferric tyrosyl radical cofactor of ribonucleotide reductase (RNR), probably by providing electrons for reduction during radical cofactor maturation in the catalytic small subunit.</text>
</comment>
<evidence type="ECO:0000313" key="13">
    <source>
        <dbReference type="EMBL" id="JAB59475.1"/>
    </source>
</evidence>